<dbReference type="InterPro" id="IPR000980">
    <property type="entry name" value="SH2"/>
</dbReference>
<dbReference type="InterPro" id="IPR012345">
    <property type="entry name" value="STAT_TF_DNA-bd_N"/>
</dbReference>
<dbReference type="Pfam" id="PF01017">
    <property type="entry name" value="STAT_alpha"/>
    <property type="match status" value="1"/>
</dbReference>
<dbReference type="InterPro" id="IPR035858">
    <property type="entry name" value="STAT5a/5b_DBD"/>
</dbReference>
<evidence type="ECO:0000256" key="4">
    <source>
        <dbReference type="ARBA" id="ARBA00022490"/>
    </source>
</evidence>
<dbReference type="Pfam" id="PF21354">
    <property type="entry name" value="STAT_linker"/>
    <property type="match status" value="1"/>
</dbReference>
<evidence type="ECO:0000313" key="17">
    <source>
        <dbReference type="RefSeq" id="XP_012939841.1"/>
    </source>
</evidence>
<keyword evidence="4 13" id="KW-0963">Cytoplasm</keyword>
<dbReference type="Gene3D" id="1.20.1050.20">
    <property type="entry name" value="STAT transcription factor, all-alpha domain"/>
    <property type="match status" value="1"/>
</dbReference>
<keyword evidence="9 13" id="KW-0010">Activator</keyword>
<dbReference type="CDD" id="cd16849">
    <property type="entry name" value="STAT5_DBD"/>
    <property type="match status" value="1"/>
</dbReference>
<keyword evidence="14" id="KW-0175">Coiled coil</keyword>
<dbReference type="Gene3D" id="2.60.40.630">
    <property type="entry name" value="STAT transcription factor, DNA-binding domain"/>
    <property type="match status" value="1"/>
</dbReference>
<evidence type="ECO:0000256" key="1">
    <source>
        <dbReference type="ARBA" id="ARBA00004123"/>
    </source>
</evidence>
<comment type="subcellular location">
    <subcellularLocation>
        <location evidence="2 13">Cytoplasm</location>
    </subcellularLocation>
    <subcellularLocation>
        <location evidence="1 13">Nucleus</location>
    </subcellularLocation>
</comment>
<evidence type="ECO:0000256" key="2">
    <source>
        <dbReference type="ARBA" id="ARBA00004496"/>
    </source>
</evidence>
<evidence type="ECO:0000256" key="5">
    <source>
        <dbReference type="ARBA" id="ARBA00022553"/>
    </source>
</evidence>
<dbReference type="Gene3D" id="1.10.532.10">
    <property type="entry name" value="STAT transcription factor, N-terminal domain"/>
    <property type="match status" value="1"/>
</dbReference>
<dbReference type="InterPro" id="IPR036535">
    <property type="entry name" value="STAT_N_sf"/>
</dbReference>
<dbReference type="RefSeq" id="XP_012939841.1">
    <property type="nucleotide sequence ID" value="XM_013084387.2"/>
</dbReference>
<evidence type="ECO:0000256" key="13">
    <source>
        <dbReference type="RuleBase" id="RU046415"/>
    </source>
</evidence>
<keyword evidence="11 13" id="KW-0539">Nucleus</keyword>
<protein>
    <recommendedName>
        <fullName evidence="13">Signal transducer and activator of transcription</fullName>
    </recommendedName>
</protein>
<dbReference type="PROSITE" id="PS50001">
    <property type="entry name" value="SH2"/>
    <property type="match status" value="1"/>
</dbReference>
<accession>A0ABM1A326</accession>
<comment type="similarity">
    <text evidence="3 13">Belongs to the transcription factor STAT family.</text>
</comment>
<evidence type="ECO:0000256" key="8">
    <source>
        <dbReference type="ARBA" id="ARBA00023125"/>
    </source>
</evidence>
<evidence type="ECO:0000313" key="16">
    <source>
        <dbReference type="Proteomes" id="UP000694888"/>
    </source>
</evidence>
<dbReference type="InterPro" id="IPR048988">
    <property type="entry name" value="STAT_linker"/>
</dbReference>
<evidence type="ECO:0000256" key="12">
    <source>
        <dbReference type="PROSITE-ProRule" id="PRU00191"/>
    </source>
</evidence>
<evidence type="ECO:0000259" key="15">
    <source>
        <dbReference type="PROSITE" id="PS50001"/>
    </source>
</evidence>
<dbReference type="Pfam" id="PF00017">
    <property type="entry name" value="SH2"/>
    <property type="match status" value="1"/>
</dbReference>
<dbReference type="InterPro" id="IPR013799">
    <property type="entry name" value="STAT_TF_prot_interaction"/>
</dbReference>
<dbReference type="InterPro" id="IPR013800">
    <property type="entry name" value="STAT_TF_alpha"/>
</dbReference>
<name>A0ABM1A326_APLCA</name>
<evidence type="ECO:0000256" key="6">
    <source>
        <dbReference type="ARBA" id="ARBA00022999"/>
    </source>
</evidence>
<evidence type="ECO:0000256" key="10">
    <source>
        <dbReference type="ARBA" id="ARBA00023163"/>
    </source>
</evidence>
<evidence type="ECO:0000256" key="7">
    <source>
        <dbReference type="ARBA" id="ARBA00023015"/>
    </source>
</evidence>
<dbReference type="GeneID" id="101861517"/>
<dbReference type="SMART" id="SM00964">
    <property type="entry name" value="STAT_int"/>
    <property type="match status" value="1"/>
</dbReference>
<dbReference type="SUPFAM" id="SSF55550">
    <property type="entry name" value="SH2 domain"/>
    <property type="match status" value="1"/>
</dbReference>
<organism evidence="16 17">
    <name type="scientific">Aplysia californica</name>
    <name type="common">California sea hare</name>
    <dbReference type="NCBI Taxonomy" id="6500"/>
    <lineage>
        <taxon>Eukaryota</taxon>
        <taxon>Metazoa</taxon>
        <taxon>Spiralia</taxon>
        <taxon>Lophotrochozoa</taxon>
        <taxon>Mollusca</taxon>
        <taxon>Gastropoda</taxon>
        <taxon>Heterobranchia</taxon>
        <taxon>Euthyneura</taxon>
        <taxon>Tectipleura</taxon>
        <taxon>Aplysiida</taxon>
        <taxon>Aplysioidea</taxon>
        <taxon>Aplysiidae</taxon>
        <taxon>Aplysia</taxon>
    </lineage>
</organism>
<evidence type="ECO:0000256" key="9">
    <source>
        <dbReference type="ARBA" id="ARBA00023159"/>
    </source>
</evidence>
<evidence type="ECO:0000256" key="11">
    <source>
        <dbReference type="ARBA" id="ARBA00023242"/>
    </source>
</evidence>
<keyword evidence="6 12" id="KW-0727">SH2 domain</keyword>
<dbReference type="Pfam" id="PF02864">
    <property type="entry name" value="STAT_bind"/>
    <property type="match status" value="1"/>
</dbReference>
<dbReference type="InterPro" id="IPR015988">
    <property type="entry name" value="STAT_TF_CC"/>
</dbReference>
<dbReference type="SUPFAM" id="SSF49417">
    <property type="entry name" value="p53-like transcription factors"/>
    <property type="match status" value="1"/>
</dbReference>
<keyword evidence="8 13" id="KW-0238">DNA-binding</keyword>
<dbReference type="SUPFAM" id="SSF48092">
    <property type="entry name" value="Transcription factor STAT-4 N-domain"/>
    <property type="match status" value="1"/>
</dbReference>
<dbReference type="Gene3D" id="1.10.238.10">
    <property type="entry name" value="EF-hand"/>
    <property type="match status" value="1"/>
</dbReference>
<sequence>MENFSDSDSSYVSLSELDSDYCLNKNMAECMMNGISRLPQEGPSQDLPVPTPTMSQWAKVQQSPTIFRQMQQFYQSPFSMEVRYFLCQWIEDQQWDQIDENSAQYSQLAEQILGEMLELLRQKAGELTSQEFFIIQYKLEESVQKMEMVVKSNPLELVQIIKQCLAMEQRLIEQAEQAELQQQHLNQDIVGATQTGVNEKIMAEIQVLQRKTAATENDLKNLKEKQESFIIKFSDTQRISAQQQQVQQMAESADRTQKLLQLKKQKEDLDMQLTLLAQDLLQNRMALSKKYETTITSLGDLQKEILDNELIDWKRRQQLAGNGLVMDASSVETLQQWCESLADLIWQNRQQIKQSTTLQQQLPIKHPDGEDDLLPKLNDTITGLLSSIVTSTFIVEQQPPQVLKKDARFGAVVRLLVGGKLNVHMNPPTVKATIISENQAKDLLRNDLKAKNDTSGDILNNTGNMEYQQNTGQLSVSFKNMQLKKIRRADKKGSEAVTEEKFCILFQSEFSVGGNELVFQVWTLSLPVVVTVHGNQECNATATVLWDNAFAEPGRVPFTVPDHVDWMMLGDQLSMKFMSQTGKGLSDTNLTYIASKLFGAKDPTTCKVTWAQFNKDTLPGRPFTFWEWFYAIQKLTKEHLKDLWIDQAIIGFVSKGHAQEWLSNKPLGTFLLRFSDSEIGGITIAWIGERQGVWNLAPFTTKDFHIRGLADRVKDLNSLVYLFPSKPKDTVFSKYYTSATEQVSNDGYVRPQLRTTIPDEFNTIAESEMHPLSPDTPAYVHNPGSVHSTVTDMDDLPLTPLAEIDLNGITDYIPADIDHINAISDMDVSQLLSNTNYNI</sequence>
<reference evidence="17" key="1">
    <citation type="submission" date="2025-08" db="UniProtKB">
        <authorList>
            <consortium name="RefSeq"/>
        </authorList>
    </citation>
    <scope>IDENTIFICATION</scope>
</reference>
<dbReference type="InterPro" id="IPR013801">
    <property type="entry name" value="STAT_TF_DNA-bd"/>
</dbReference>
<keyword evidence="10 13" id="KW-0804">Transcription</keyword>
<feature type="domain" description="SH2" evidence="15">
    <location>
        <begin position="644"/>
        <end position="743"/>
    </location>
</feature>
<dbReference type="Pfam" id="PF02865">
    <property type="entry name" value="STAT_int"/>
    <property type="match status" value="1"/>
</dbReference>
<proteinExistence type="inferred from homology"/>
<keyword evidence="5 13" id="KW-0597">Phosphoprotein</keyword>
<evidence type="ECO:0000256" key="14">
    <source>
        <dbReference type="SAM" id="Coils"/>
    </source>
</evidence>
<evidence type="ECO:0000256" key="3">
    <source>
        <dbReference type="ARBA" id="ARBA00005586"/>
    </source>
</evidence>
<dbReference type="CDD" id="cd16855">
    <property type="entry name" value="STAT5_CCD"/>
    <property type="match status" value="1"/>
</dbReference>
<dbReference type="Proteomes" id="UP000694888">
    <property type="component" value="Unplaced"/>
</dbReference>
<feature type="coiled-coil region" evidence="14">
    <location>
        <begin position="161"/>
        <end position="225"/>
    </location>
</feature>
<dbReference type="InterPro" id="IPR008967">
    <property type="entry name" value="p53-like_TF_DNA-bd_sf"/>
</dbReference>
<keyword evidence="16" id="KW-1185">Reference proteome</keyword>
<dbReference type="InterPro" id="IPR001217">
    <property type="entry name" value="STAT"/>
</dbReference>
<gene>
    <name evidence="17" type="primary">LOC101861517</name>
</gene>
<dbReference type="InterPro" id="IPR036860">
    <property type="entry name" value="SH2_dom_sf"/>
</dbReference>
<dbReference type="PANTHER" id="PTHR11801">
    <property type="entry name" value="SIGNAL TRANSDUCER AND ACTIVATOR OF TRANSCRIPTION"/>
    <property type="match status" value="1"/>
</dbReference>
<dbReference type="SUPFAM" id="SSF47655">
    <property type="entry name" value="STAT"/>
    <property type="match status" value="1"/>
</dbReference>
<dbReference type="InterPro" id="IPR046994">
    <property type="entry name" value="STAT5_CC"/>
</dbReference>
<dbReference type="Gene3D" id="3.30.505.10">
    <property type="entry name" value="SH2 domain"/>
    <property type="match status" value="1"/>
</dbReference>
<keyword evidence="7 13" id="KW-0805">Transcription regulation</keyword>